<gene>
    <name evidence="1" type="ORF">LOK49_LG07G01360</name>
</gene>
<protein>
    <submittedName>
        <fullName evidence="1">Uncharacterized protein</fullName>
    </submittedName>
</protein>
<keyword evidence="2" id="KW-1185">Reference proteome</keyword>
<proteinExistence type="predicted"/>
<evidence type="ECO:0000313" key="1">
    <source>
        <dbReference type="EMBL" id="KAI8006993.1"/>
    </source>
</evidence>
<comment type="caution">
    <text evidence="1">The sequence shown here is derived from an EMBL/GenBank/DDBJ whole genome shotgun (WGS) entry which is preliminary data.</text>
</comment>
<reference evidence="1 2" key="1">
    <citation type="journal article" date="2022" name="Plant J.">
        <title>Chromosome-level genome of Camellia lanceoleosa provides a valuable resource for understanding genome evolution and self-incompatibility.</title>
        <authorList>
            <person name="Gong W."/>
            <person name="Xiao S."/>
            <person name="Wang L."/>
            <person name="Liao Z."/>
            <person name="Chang Y."/>
            <person name="Mo W."/>
            <person name="Hu G."/>
            <person name="Li W."/>
            <person name="Zhao G."/>
            <person name="Zhu H."/>
            <person name="Hu X."/>
            <person name="Ji K."/>
            <person name="Xiang X."/>
            <person name="Song Q."/>
            <person name="Yuan D."/>
            <person name="Jin S."/>
            <person name="Zhang L."/>
        </authorList>
    </citation>
    <scope>NUCLEOTIDE SEQUENCE [LARGE SCALE GENOMIC DNA]</scope>
    <source>
        <strain evidence="1">SQ_2022a</strain>
    </source>
</reference>
<accession>A0ACC0H0L4</accession>
<dbReference type="EMBL" id="CM045764">
    <property type="protein sequence ID" value="KAI8006993.1"/>
    <property type="molecule type" value="Genomic_DNA"/>
</dbReference>
<evidence type="ECO:0000313" key="2">
    <source>
        <dbReference type="Proteomes" id="UP001060215"/>
    </source>
</evidence>
<name>A0ACC0H0L4_9ERIC</name>
<sequence>MEFNGHDACRLQRAPCQSLILCCVQCNLNLHVECIPALQNTAKVETHRHLLTLTDPLPEDDTDEYYCSVCEKERNPKHSVYYCAKCDFVTHIECGFPDLKVVSPLEEESYEEEEPSVVQQLVDAGLDPFREYDIEEYCARATDAEGASDDEDTGVASTTLDSLPRGIIQARSDLELKPLWSKSSSKSKVNVSSSHNLLAIPLLLVFVFVFVYVKESIDLRVRKCLRIKKSNQHWRNKSIRVTRNGEDVMLILWFAKRFMHAAVVSLYNYIFLWDEDLGVENFHPRRYLKILKSEGLEISQPALGPNSTEIHHKITARVRTNKFHRRVWDVRGSAKCLKMRATMHWVCRRNGSSIFKICLALCLASYTEPPLHMVIGMPALSPTMTQGNIAKWRKREGEKVPDFAYSPNPHNGSPSSDKNNSESEPKAKVVRRRDAPPAKPTHSIPLAASALLARYPLNCPLFG</sequence>
<organism evidence="1 2">
    <name type="scientific">Camellia lanceoleosa</name>
    <dbReference type="NCBI Taxonomy" id="1840588"/>
    <lineage>
        <taxon>Eukaryota</taxon>
        <taxon>Viridiplantae</taxon>
        <taxon>Streptophyta</taxon>
        <taxon>Embryophyta</taxon>
        <taxon>Tracheophyta</taxon>
        <taxon>Spermatophyta</taxon>
        <taxon>Magnoliopsida</taxon>
        <taxon>eudicotyledons</taxon>
        <taxon>Gunneridae</taxon>
        <taxon>Pentapetalae</taxon>
        <taxon>asterids</taxon>
        <taxon>Ericales</taxon>
        <taxon>Theaceae</taxon>
        <taxon>Camellia</taxon>
    </lineage>
</organism>
<dbReference type="Proteomes" id="UP001060215">
    <property type="component" value="Chromosome 7"/>
</dbReference>